<dbReference type="Proteomes" id="UP000198724">
    <property type="component" value="Unassembled WGS sequence"/>
</dbReference>
<dbReference type="InterPro" id="IPR019060">
    <property type="entry name" value="DUF2382"/>
</dbReference>
<dbReference type="OrthoDB" id="5569583at2"/>
<protein>
    <submittedName>
        <fullName evidence="3">Conserved domain-containing protein</fullName>
    </submittedName>
</protein>
<gene>
    <name evidence="3" type="ORF">SAMN05421739_101387</name>
</gene>
<organism evidence="3 4">
    <name type="scientific">Pontibacter chinhatensis</name>
    <dbReference type="NCBI Taxonomy" id="1436961"/>
    <lineage>
        <taxon>Bacteria</taxon>
        <taxon>Pseudomonadati</taxon>
        <taxon>Bacteroidota</taxon>
        <taxon>Cytophagia</taxon>
        <taxon>Cytophagales</taxon>
        <taxon>Hymenobacteraceae</taxon>
        <taxon>Pontibacter</taxon>
    </lineage>
</organism>
<dbReference type="InterPro" id="IPR052967">
    <property type="entry name" value="Stress_Response_Assoc"/>
</dbReference>
<feature type="compositionally biased region" description="Basic and acidic residues" evidence="1">
    <location>
        <begin position="1"/>
        <end position="19"/>
    </location>
</feature>
<evidence type="ECO:0000313" key="3">
    <source>
        <dbReference type="EMBL" id="SFF92214.1"/>
    </source>
</evidence>
<reference evidence="4" key="1">
    <citation type="submission" date="2016-10" db="EMBL/GenBank/DDBJ databases">
        <authorList>
            <person name="Varghese N."/>
            <person name="Submissions S."/>
        </authorList>
    </citation>
    <scope>NUCLEOTIDE SEQUENCE [LARGE SCALE GENOMIC DNA]</scope>
    <source>
        <strain evidence="4">LP51</strain>
    </source>
</reference>
<feature type="compositionally biased region" description="Basic and acidic residues" evidence="1">
    <location>
        <begin position="145"/>
        <end position="158"/>
    </location>
</feature>
<accession>A0A1I2ML34</accession>
<dbReference type="RefSeq" id="WP_092098468.1">
    <property type="nucleotide sequence ID" value="NZ_FOOT01000001.1"/>
</dbReference>
<sequence>MKKNKTEEKILKSEFEQRFQEATTSGRAPLPEETATRHEEEVIPVVEEQVQIGKREVEAAKVHVVKQVREELKDVDIPSMHEEVEVERVAINQIVEEAPPPVRYEGDKMIVSVLKEEVVVQKKLVLVEELHITKKQVETHRTEKMPLRKEEVTIERVKTHPHNTKRA</sequence>
<dbReference type="STRING" id="1436961.SAMN05421739_101387"/>
<dbReference type="PANTHER" id="PTHR38463:SF1">
    <property type="entry name" value="STRESS RESPONSE PROTEIN YSNF"/>
    <property type="match status" value="1"/>
</dbReference>
<dbReference type="PANTHER" id="PTHR38463">
    <property type="entry name" value="STRESS RESPONSE PROTEIN YSNF"/>
    <property type="match status" value="1"/>
</dbReference>
<dbReference type="AlphaFoldDB" id="A0A1I2ML34"/>
<evidence type="ECO:0000313" key="4">
    <source>
        <dbReference type="Proteomes" id="UP000198724"/>
    </source>
</evidence>
<evidence type="ECO:0000259" key="2">
    <source>
        <dbReference type="Pfam" id="PF09557"/>
    </source>
</evidence>
<dbReference type="EMBL" id="FOOT01000001">
    <property type="protein sequence ID" value="SFF92214.1"/>
    <property type="molecule type" value="Genomic_DNA"/>
</dbReference>
<feature type="region of interest" description="Disordered" evidence="1">
    <location>
        <begin position="145"/>
        <end position="167"/>
    </location>
</feature>
<evidence type="ECO:0000256" key="1">
    <source>
        <dbReference type="SAM" id="MobiDB-lite"/>
    </source>
</evidence>
<name>A0A1I2ML34_9BACT</name>
<feature type="domain" description="DUF2382" evidence="2">
    <location>
        <begin position="43"/>
        <end position="154"/>
    </location>
</feature>
<dbReference type="Pfam" id="PF09557">
    <property type="entry name" value="DUF2382"/>
    <property type="match status" value="1"/>
</dbReference>
<keyword evidence="4" id="KW-1185">Reference proteome</keyword>
<feature type="region of interest" description="Disordered" evidence="1">
    <location>
        <begin position="1"/>
        <end position="38"/>
    </location>
</feature>
<proteinExistence type="predicted"/>